<name>I3YGG9_THIV6</name>
<dbReference type="eggNOG" id="COG3916">
    <property type="taxonomic scope" value="Bacteria"/>
</dbReference>
<dbReference type="OrthoDB" id="582214at2"/>
<dbReference type="EMBL" id="CP003154">
    <property type="protein sequence ID" value="AFL76087.1"/>
    <property type="molecule type" value="Genomic_DNA"/>
</dbReference>
<evidence type="ECO:0000313" key="2">
    <source>
        <dbReference type="EMBL" id="AFL76087.1"/>
    </source>
</evidence>
<dbReference type="InterPro" id="IPR022484">
    <property type="entry name" value="PEP-CTERM/exosrtase_acylTfrase"/>
</dbReference>
<feature type="transmembrane region" description="Helical" evidence="1">
    <location>
        <begin position="150"/>
        <end position="168"/>
    </location>
</feature>
<keyword evidence="2" id="KW-0012">Acyltransferase</keyword>
<dbReference type="STRING" id="765911.Thivi_4274"/>
<dbReference type="InterPro" id="IPR016181">
    <property type="entry name" value="Acyl_CoA_acyltransferase"/>
</dbReference>
<keyword evidence="1" id="KW-0812">Transmembrane</keyword>
<organism evidence="2 3">
    <name type="scientific">Thiocystis violascens (strain ATCC 17096 / DSM 198 / 6111)</name>
    <name type="common">Chromatium violascens</name>
    <dbReference type="NCBI Taxonomy" id="765911"/>
    <lineage>
        <taxon>Bacteria</taxon>
        <taxon>Pseudomonadati</taxon>
        <taxon>Pseudomonadota</taxon>
        <taxon>Gammaproteobacteria</taxon>
        <taxon>Chromatiales</taxon>
        <taxon>Chromatiaceae</taxon>
        <taxon>Thiocystis</taxon>
    </lineage>
</organism>
<dbReference type="SUPFAM" id="SSF55729">
    <property type="entry name" value="Acyl-CoA N-acyltransferases (Nat)"/>
    <property type="match status" value="1"/>
</dbReference>
<dbReference type="KEGG" id="tvi:Thivi_4274"/>
<protein>
    <submittedName>
        <fullName evidence="2">Putative PEP-CTERM/exosortase system-associated acyltransferase</fullName>
    </submittedName>
</protein>
<reference evidence="2 3" key="1">
    <citation type="submission" date="2012-06" db="EMBL/GenBank/DDBJ databases">
        <title>Complete sequence of Thiocystis violascens DSM 198.</title>
        <authorList>
            <consortium name="US DOE Joint Genome Institute"/>
            <person name="Lucas S."/>
            <person name="Han J."/>
            <person name="Lapidus A."/>
            <person name="Cheng J.-F."/>
            <person name="Goodwin L."/>
            <person name="Pitluck S."/>
            <person name="Peters L."/>
            <person name="Ovchinnikova G."/>
            <person name="Teshima H."/>
            <person name="Detter J.C."/>
            <person name="Han C."/>
            <person name="Tapia R."/>
            <person name="Land M."/>
            <person name="Hauser L."/>
            <person name="Kyrpides N."/>
            <person name="Ivanova N."/>
            <person name="Pagani I."/>
            <person name="Vogl K."/>
            <person name="Liu Z."/>
            <person name="Frigaard N.-U."/>
            <person name="Bryant D."/>
            <person name="Woyke T."/>
        </authorList>
    </citation>
    <scope>NUCLEOTIDE SEQUENCE [LARGE SCALE GENOMIC DNA]</scope>
    <source>
        <strain evidence="3">ATCC 17096 / DSM 198 / 6111</strain>
    </source>
</reference>
<evidence type="ECO:0000256" key="1">
    <source>
        <dbReference type="SAM" id="Phobius"/>
    </source>
</evidence>
<dbReference type="HOGENOM" id="CLU_072758_1_0_6"/>
<dbReference type="Proteomes" id="UP000006062">
    <property type="component" value="Chromosome"/>
</dbReference>
<evidence type="ECO:0000313" key="3">
    <source>
        <dbReference type="Proteomes" id="UP000006062"/>
    </source>
</evidence>
<keyword evidence="3" id="KW-1185">Reference proteome</keyword>
<proteinExistence type="predicted"/>
<keyword evidence="2" id="KW-0808">Transferase</keyword>
<dbReference type="AlphaFoldDB" id="I3YGG9"/>
<gene>
    <name evidence="2" type="ordered locus">Thivi_4274</name>
</gene>
<sequence length="247" mass="28486">MDNHFDRYFDILFANTPDLLEQVNRVRYDVYCREFHYEQEEDCPGGMERDEYDDDALQILAVQKTTSAPAGCVRMISPPLDQPDFLLPMERHCGHTLNHPERHPRLLPREGLAEISRLAVHTSFRRRLGETDSPIGVLNPTAMSEQEQRTFPLISLALFAGATALLALTRRPHMFVMMEPRLARRLRSLGFPFVQVGEILEYHGKRAAYHVTVDECMAAWDPVMLKMYQFIHTALQERADRQGLSFA</sequence>
<accession>I3YGG9</accession>
<dbReference type="Gene3D" id="3.40.630.30">
    <property type="match status" value="1"/>
</dbReference>
<dbReference type="RefSeq" id="WP_014780467.1">
    <property type="nucleotide sequence ID" value="NC_018012.1"/>
</dbReference>
<dbReference type="Pfam" id="PF13444">
    <property type="entry name" value="Acetyltransf_5"/>
    <property type="match status" value="1"/>
</dbReference>
<keyword evidence="1" id="KW-0472">Membrane</keyword>
<dbReference type="NCBIfam" id="TIGR03694">
    <property type="entry name" value="exosort_acyl"/>
    <property type="match status" value="1"/>
</dbReference>
<dbReference type="GO" id="GO:0016746">
    <property type="term" value="F:acyltransferase activity"/>
    <property type="evidence" value="ECO:0007669"/>
    <property type="project" value="UniProtKB-KW"/>
</dbReference>
<keyword evidence="1" id="KW-1133">Transmembrane helix</keyword>